<keyword evidence="3" id="KW-1185">Reference proteome</keyword>
<dbReference type="STRING" id="1860102.ACCAA_580011"/>
<dbReference type="RefSeq" id="WP_186408311.1">
    <property type="nucleotide sequence ID" value="NZ_FLQX01000136.1"/>
</dbReference>
<protein>
    <recommendedName>
        <fullName evidence="1">DUF218 domain-containing protein</fullName>
    </recommendedName>
</protein>
<organism evidence="2 3">
    <name type="scientific">Candidatus Accumulibacter aalborgensis</name>
    <dbReference type="NCBI Taxonomy" id="1860102"/>
    <lineage>
        <taxon>Bacteria</taxon>
        <taxon>Pseudomonadati</taxon>
        <taxon>Pseudomonadota</taxon>
        <taxon>Betaproteobacteria</taxon>
        <taxon>Candidatus Accumulibacter</taxon>
    </lineage>
</organism>
<accession>A0A1A8XWX2</accession>
<sequence>MASRLRLFWWSLAGFLLFFFSLGTILSLHTGSAGSIQLVVVLGGGGPERFATGLQMIQSGKGTDLLLIHPLASQIRAAKEAAGADRMAVFTDVLSHSSWDEAIRTRAWMSEHGVTRVAVVSDPPHLLRLAYIWSRVFAGTSLSYSLVATQPAWWSAWCWWANRESRLFVGNEVLKLAYYVWHY</sequence>
<evidence type="ECO:0000259" key="1">
    <source>
        <dbReference type="Pfam" id="PF02698"/>
    </source>
</evidence>
<gene>
    <name evidence="2" type="ORF">ACCAA_580011</name>
</gene>
<dbReference type="AlphaFoldDB" id="A0A1A8XWX2"/>
<dbReference type="Pfam" id="PF02698">
    <property type="entry name" value="DUF218"/>
    <property type="match status" value="1"/>
</dbReference>
<dbReference type="EMBL" id="FLQX01000136">
    <property type="protein sequence ID" value="SBT08518.1"/>
    <property type="molecule type" value="Genomic_DNA"/>
</dbReference>
<feature type="domain" description="DUF218" evidence="1">
    <location>
        <begin position="38"/>
        <end position="143"/>
    </location>
</feature>
<name>A0A1A8XWX2_9PROT</name>
<dbReference type="InterPro" id="IPR003848">
    <property type="entry name" value="DUF218"/>
</dbReference>
<dbReference type="Proteomes" id="UP000199169">
    <property type="component" value="Unassembled WGS sequence"/>
</dbReference>
<evidence type="ECO:0000313" key="2">
    <source>
        <dbReference type="EMBL" id="SBT08518.1"/>
    </source>
</evidence>
<evidence type="ECO:0000313" key="3">
    <source>
        <dbReference type="Proteomes" id="UP000199169"/>
    </source>
</evidence>
<reference evidence="2 3" key="1">
    <citation type="submission" date="2016-06" db="EMBL/GenBank/DDBJ databases">
        <authorList>
            <person name="Kjaerup R.B."/>
            <person name="Dalgaard T.S."/>
            <person name="Juul-Madsen H.R."/>
        </authorList>
    </citation>
    <scope>NUCLEOTIDE SEQUENCE [LARGE SCALE GENOMIC DNA]</scope>
    <source>
        <strain evidence="2">3</strain>
    </source>
</reference>
<proteinExistence type="predicted"/>